<organism evidence="7 8">
    <name type="scientific">Govanella unica</name>
    <dbReference type="NCBI Taxonomy" id="2975056"/>
    <lineage>
        <taxon>Bacteria</taxon>
        <taxon>Pseudomonadati</taxon>
        <taxon>Pseudomonadota</taxon>
        <taxon>Alphaproteobacteria</taxon>
        <taxon>Emcibacterales</taxon>
        <taxon>Govanellaceae</taxon>
        <taxon>Govanella</taxon>
    </lineage>
</organism>
<dbReference type="EC" id="1.13.11.-" evidence="6"/>
<dbReference type="PANTHER" id="PTHR10543:SF89">
    <property type="entry name" value="CAROTENOID 9,10(9',10')-CLEAVAGE DIOXYGENASE 1"/>
    <property type="match status" value="1"/>
</dbReference>
<evidence type="ECO:0000256" key="1">
    <source>
        <dbReference type="ARBA" id="ARBA00006787"/>
    </source>
</evidence>
<evidence type="ECO:0000256" key="6">
    <source>
        <dbReference type="RuleBase" id="RU364048"/>
    </source>
</evidence>
<dbReference type="AlphaFoldDB" id="A0A9X3TZD8"/>
<dbReference type="InterPro" id="IPR004294">
    <property type="entry name" value="Carotenoid_Oase"/>
</dbReference>
<evidence type="ECO:0000256" key="4">
    <source>
        <dbReference type="ARBA" id="ARBA00023004"/>
    </source>
</evidence>
<feature type="binding site" evidence="5">
    <location>
        <position position="293"/>
    </location>
    <ligand>
        <name>Fe cation</name>
        <dbReference type="ChEBI" id="CHEBI:24875"/>
        <note>catalytic</note>
    </ligand>
</feature>
<dbReference type="GO" id="GO:0046872">
    <property type="term" value="F:metal ion binding"/>
    <property type="evidence" value="ECO:0007669"/>
    <property type="project" value="UniProtKB-KW"/>
</dbReference>
<name>A0A9X3TZD8_9PROT</name>
<sequence>MRTTIRDVTLLAIDSDSPYLVPPFGPVHAEVTAEDLDIIAGEVPRDLDGVYLRTGPNPRVLASGRPHWFDGDGMIHGAEIRDGRITYRNRWVDTTGLGMELDAGAAIWPGLMSPPDRSLKMAWGSDHFLKDASNTDVAVYQGGAVSTFYQCGDAYRIDARTLETKGTIELPRMGVRSMSAHPKADEQTGELLFFDYDSKPPYMTYGVLAPDGSLRHHVAIDLPGARLPHDMAITENYTILHDLPLFWDPKLLARDIHKVTFYPDMPSRFGIIPRYGKGDSIRWFEADPCYIYHTVNAWEDGDEIVMIACRHMEPEPRRNLGDTEFSRMMAWLRMDATLRRWRFNLKTGEVKEEILDDLNSEFPTINGLMTGRKSRYCYNVTIADHDVLWFDGLIKYDLETGRSDRYRLPEGWMLSESPFAPRKGSRAEDDGYVISYATESASGKSEVLIFDAQNISTGPICRAAVPQRIPPGFHSCWVRGETIPA</sequence>
<evidence type="ECO:0000256" key="5">
    <source>
        <dbReference type="PIRSR" id="PIRSR604294-1"/>
    </source>
</evidence>
<feature type="binding site" evidence="5">
    <location>
        <position position="181"/>
    </location>
    <ligand>
        <name>Fe cation</name>
        <dbReference type="ChEBI" id="CHEBI:24875"/>
        <note>catalytic</note>
    </ligand>
</feature>
<dbReference type="RefSeq" id="WP_274944471.1">
    <property type="nucleotide sequence ID" value="NZ_JANWOI010000004.1"/>
</dbReference>
<keyword evidence="3 6" id="KW-0560">Oxidoreductase</keyword>
<comment type="cofactor">
    <cofactor evidence="5 6">
        <name>Fe(2+)</name>
        <dbReference type="ChEBI" id="CHEBI:29033"/>
    </cofactor>
    <text evidence="5 6">Binds 1 Fe(2+) ion per subunit.</text>
</comment>
<evidence type="ECO:0000256" key="2">
    <source>
        <dbReference type="ARBA" id="ARBA00022723"/>
    </source>
</evidence>
<dbReference type="Proteomes" id="UP001141619">
    <property type="component" value="Unassembled WGS sequence"/>
</dbReference>
<keyword evidence="6" id="KW-0223">Dioxygenase</keyword>
<dbReference type="SUPFAM" id="SSF51004">
    <property type="entry name" value="C-terminal (heme d1) domain of cytochrome cd1-nitrite reductase"/>
    <property type="match status" value="1"/>
</dbReference>
<keyword evidence="8" id="KW-1185">Reference proteome</keyword>
<keyword evidence="4 5" id="KW-0408">Iron</keyword>
<dbReference type="EMBL" id="JANWOI010000004">
    <property type="protein sequence ID" value="MDA5194765.1"/>
    <property type="molecule type" value="Genomic_DNA"/>
</dbReference>
<reference evidence="7" key="1">
    <citation type="submission" date="2022-08" db="EMBL/GenBank/DDBJ databases">
        <authorList>
            <person name="Vandamme P."/>
            <person name="Hettiarachchi A."/>
            <person name="Peeters C."/>
            <person name="Cnockaert M."/>
            <person name="Carlier A."/>
        </authorList>
    </citation>
    <scope>NUCLEOTIDE SEQUENCE</scope>
    <source>
        <strain evidence="7">LMG 31809</strain>
    </source>
</reference>
<keyword evidence="2 5" id="KW-0479">Metal-binding</keyword>
<dbReference type="GO" id="GO:0016121">
    <property type="term" value="P:carotene catabolic process"/>
    <property type="evidence" value="ECO:0007669"/>
    <property type="project" value="TreeGrafter"/>
</dbReference>
<evidence type="ECO:0000313" key="7">
    <source>
        <dbReference type="EMBL" id="MDA5194765.1"/>
    </source>
</evidence>
<feature type="binding site" evidence="5">
    <location>
        <position position="474"/>
    </location>
    <ligand>
        <name>Fe cation</name>
        <dbReference type="ChEBI" id="CHEBI:24875"/>
        <note>catalytic</note>
    </ligand>
</feature>
<reference evidence="7" key="2">
    <citation type="journal article" date="2023" name="Syst. Appl. Microbiol.">
        <title>Govania unica gen. nov., sp. nov., a rare biosphere bacterium that represents a novel family in the class Alphaproteobacteria.</title>
        <authorList>
            <person name="Vandamme P."/>
            <person name="Peeters C."/>
            <person name="Hettiarachchi A."/>
            <person name="Cnockaert M."/>
            <person name="Carlier A."/>
        </authorList>
    </citation>
    <scope>NUCLEOTIDE SEQUENCE</scope>
    <source>
        <strain evidence="7">LMG 31809</strain>
    </source>
</reference>
<feature type="binding site" evidence="5">
    <location>
        <position position="229"/>
    </location>
    <ligand>
        <name>Fe cation</name>
        <dbReference type="ChEBI" id="CHEBI:24875"/>
        <note>catalytic</note>
    </ligand>
</feature>
<evidence type="ECO:0000256" key="3">
    <source>
        <dbReference type="ARBA" id="ARBA00023002"/>
    </source>
</evidence>
<evidence type="ECO:0000313" key="8">
    <source>
        <dbReference type="Proteomes" id="UP001141619"/>
    </source>
</evidence>
<dbReference type="Pfam" id="PF03055">
    <property type="entry name" value="RPE65"/>
    <property type="match status" value="1"/>
</dbReference>
<dbReference type="InterPro" id="IPR011048">
    <property type="entry name" value="Haem_d1_sf"/>
</dbReference>
<gene>
    <name evidence="7" type="ORF">NYP16_12460</name>
</gene>
<comment type="similarity">
    <text evidence="1 6">Belongs to the carotenoid oxygenase family.</text>
</comment>
<proteinExistence type="inferred from homology"/>
<dbReference type="GO" id="GO:0010436">
    <property type="term" value="F:carotenoid dioxygenase activity"/>
    <property type="evidence" value="ECO:0007669"/>
    <property type="project" value="TreeGrafter"/>
</dbReference>
<comment type="caution">
    <text evidence="7">The sequence shown here is derived from an EMBL/GenBank/DDBJ whole genome shotgun (WGS) entry which is preliminary data.</text>
</comment>
<accession>A0A9X3TZD8</accession>
<dbReference type="PANTHER" id="PTHR10543">
    <property type="entry name" value="BETA-CAROTENE DIOXYGENASE"/>
    <property type="match status" value="1"/>
</dbReference>
<protein>
    <recommendedName>
        <fullName evidence="6">Dioxygenase</fullName>
        <ecNumber evidence="6">1.13.11.-</ecNumber>
    </recommendedName>
</protein>